<evidence type="ECO:0000313" key="6">
    <source>
        <dbReference type="Proteomes" id="UP000305267"/>
    </source>
</evidence>
<proteinExistence type="predicted"/>
<dbReference type="GO" id="GO:0043565">
    <property type="term" value="F:sequence-specific DNA binding"/>
    <property type="evidence" value="ECO:0007669"/>
    <property type="project" value="InterPro"/>
</dbReference>
<dbReference type="GO" id="GO:0003700">
    <property type="term" value="F:DNA-binding transcription factor activity"/>
    <property type="evidence" value="ECO:0007669"/>
    <property type="project" value="InterPro"/>
</dbReference>
<reference evidence="5 6" key="1">
    <citation type="submission" date="2019-06" db="EMBL/GenBank/DDBJ databases">
        <title>Genome of Methylobacterium sp. 17Sr1-39.</title>
        <authorList>
            <person name="Seo T."/>
        </authorList>
    </citation>
    <scope>NUCLEOTIDE SEQUENCE [LARGE SCALE GENOMIC DNA]</scope>
    <source>
        <strain evidence="5 6">17Sr1-39</strain>
    </source>
</reference>
<accession>A0A5C4LPJ9</accession>
<dbReference type="AlphaFoldDB" id="A0A5C4LPJ9"/>
<dbReference type="EMBL" id="VDDA01000001">
    <property type="protein sequence ID" value="TNC16180.1"/>
    <property type="molecule type" value="Genomic_DNA"/>
</dbReference>
<dbReference type="Pfam" id="PF12833">
    <property type="entry name" value="HTH_18"/>
    <property type="match status" value="1"/>
</dbReference>
<evidence type="ECO:0000259" key="4">
    <source>
        <dbReference type="PROSITE" id="PS01124"/>
    </source>
</evidence>
<evidence type="ECO:0000256" key="3">
    <source>
        <dbReference type="ARBA" id="ARBA00023163"/>
    </source>
</evidence>
<dbReference type="InterPro" id="IPR035418">
    <property type="entry name" value="AraC-bd_2"/>
</dbReference>
<keyword evidence="1" id="KW-0805">Transcription regulation</keyword>
<keyword evidence="6" id="KW-1185">Reference proteome</keyword>
<feature type="domain" description="HTH araC/xylS-type" evidence="4">
    <location>
        <begin position="207"/>
        <end position="306"/>
    </location>
</feature>
<keyword evidence="3" id="KW-0804">Transcription</keyword>
<comment type="caution">
    <text evidence="5">The sequence shown here is derived from an EMBL/GenBank/DDBJ whole genome shotgun (WGS) entry which is preliminary data.</text>
</comment>
<evidence type="ECO:0000256" key="2">
    <source>
        <dbReference type="ARBA" id="ARBA00023125"/>
    </source>
</evidence>
<dbReference type="Proteomes" id="UP000305267">
    <property type="component" value="Unassembled WGS sequence"/>
</dbReference>
<dbReference type="InterPro" id="IPR050204">
    <property type="entry name" value="AraC_XylS_family_regulators"/>
</dbReference>
<keyword evidence="2" id="KW-0238">DNA-binding</keyword>
<dbReference type="SMART" id="SM00342">
    <property type="entry name" value="HTH_ARAC"/>
    <property type="match status" value="1"/>
</dbReference>
<organism evidence="5 6">
    <name type="scientific">Methylobacterium terricola</name>
    <dbReference type="NCBI Taxonomy" id="2583531"/>
    <lineage>
        <taxon>Bacteria</taxon>
        <taxon>Pseudomonadati</taxon>
        <taxon>Pseudomonadota</taxon>
        <taxon>Alphaproteobacteria</taxon>
        <taxon>Hyphomicrobiales</taxon>
        <taxon>Methylobacteriaceae</taxon>
        <taxon>Methylobacterium</taxon>
    </lineage>
</organism>
<dbReference type="PROSITE" id="PS01124">
    <property type="entry name" value="HTH_ARAC_FAMILY_2"/>
    <property type="match status" value="1"/>
</dbReference>
<evidence type="ECO:0000313" key="5">
    <source>
        <dbReference type="EMBL" id="TNC16180.1"/>
    </source>
</evidence>
<sequence length="333" mass="35863">MDTITLERDLADDDTFEAYRALYSGGTDVERLGGALRTEVVAHRLPRMLVFDRRLAGVAHARGPRRVARDGFDHIALHLVLSGSMMLEVPGAVRRVEAGNVALFDLTRPQRTWTEGARLVTASIPRDRLEAATLAGLDLHGLVLGPREAGLTIDFLRSLAAHASGLTPDLASLATESLCLMFGAALTALRGRSTTAASPLAAGRARMRAKAYIEQNLGNPALDATTVATETGLSRSVLYRLFESTGGVARFMQQQRLAQLRRALCRADEARTFDELATATGFTSPSHAGRLFRGAFGVPPGEYRRGLRARTGLHGPTGQAAPLSFVAWHSELI</sequence>
<dbReference type="InterPro" id="IPR018060">
    <property type="entry name" value="HTH_AraC"/>
</dbReference>
<dbReference type="Gene3D" id="1.10.10.60">
    <property type="entry name" value="Homeodomain-like"/>
    <property type="match status" value="1"/>
</dbReference>
<dbReference type="InterPro" id="IPR009057">
    <property type="entry name" value="Homeodomain-like_sf"/>
</dbReference>
<name>A0A5C4LPJ9_9HYPH</name>
<dbReference type="Pfam" id="PF14525">
    <property type="entry name" value="AraC_binding_2"/>
    <property type="match status" value="1"/>
</dbReference>
<evidence type="ECO:0000256" key="1">
    <source>
        <dbReference type="ARBA" id="ARBA00023015"/>
    </source>
</evidence>
<gene>
    <name evidence="5" type="ORF">FF100_02670</name>
</gene>
<dbReference type="PANTHER" id="PTHR46796:SF6">
    <property type="entry name" value="ARAC SUBFAMILY"/>
    <property type="match status" value="1"/>
</dbReference>
<dbReference type="RefSeq" id="WP_139033996.1">
    <property type="nucleotide sequence ID" value="NZ_VDDA01000001.1"/>
</dbReference>
<dbReference type="OrthoDB" id="8004517at2"/>
<protein>
    <submittedName>
        <fullName evidence="5">Helix-turn-helix domain-containing protein</fullName>
    </submittedName>
</protein>
<dbReference type="PANTHER" id="PTHR46796">
    <property type="entry name" value="HTH-TYPE TRANSCRIPTIONAL ACTIVATOR RHAS-RELATED"/>
    <property type="match status" value="1"/>
</dbReference>
<dbReference type="SUPFAM" id="SSF46689">
    <property type="entry name" value="Homeodomain-like"/>
    <property type="match status" value="1"/>
</dbReference>